<reference evidence="3" key="1">
    <citation type="submission" date="2023-03" db="EMBL/GenBank/DDBJ databases">
        <title>Massive genome expansion in bonnet fungi (Mycena s.s.) driven by repeated elements and novel gene families across ecological guilds.</title>
        <authorList>
            <consortium name="Lawrence Berkeley National Laboratory"/>
            <person name="Harder C.B."/>
            <person name="Miyauchi S."/>
            <person name="Viragh M."/>
            <person name="Kuo A."/>
            <person name="Thoen E."/>
            <person name="Andreopoulos B."/>
            <person name="Lu D."/>
            <person name="Skrede I."/>
            <person name="Drula E."/>
            <person name="Henrissat B."/>
            <person name="Morin E."/>
            <person name="Kohler A."/>
            <person name="Barry K."/>
            <person name="LaButti K."/>
            <person name="Morin E."/>
            <person name="Salamov A."/>
            <person name="Lipzen A."/>
            <person name="Mereny Z."/>
            <person name="Hegedus B."/>
            <person name="Baldrian P."/>
            <person name="Stursova M."/>
            <person name="Weitz H."/>
            <person name="Taylor A."/>
            <person name="Grigoriev I.V."/>
            <person name="Nagy L.G."/>
            <person name="Martin F."/>
            <person name="Kauserud H."/>
        </authorList>
    </citation>
    <scope>NUCLEOTIDE SEQUENCE</scope>
    <source>
        <strain evidence="3">9144</strain>
    </source>
</reference>
<evidence type="ECO:0000256" key="1">
    <source>
        <dbReference type="SAM" id="MobiDB-lite"/>
    </source>
</evidence>
<evidence type="ECO:0000256" key="2">
    <source>
        <dbReference type="SAM" id="Phobius"/>
    </source>
</evidence>
<feature type="region of interest" description="Disordered" evidence="1">
    <location>
        <begin position="26"/>
        <end position="47"/>
    </location>
</feature>
<keyword evidence="2" id="KW-0472">Membrane</keyword>
<protein>
    <submittedName>
        <fullName evidence="3">Uncharacterized protein</fullName>
    </submittedName>
</protein>
<keyword evidence="4" id="KW-1185">Reference proteome</keyword>
<name>A0AAD6UQU7_9AGAR</name>
<evidence type="ECO:0000313" key="4">
    <source>
        <dbReference type="Proteomes" id="UP001219525"/>
    </source>
</evidence>
<keyword evidence="2" id="KW-0812">Transmembrane</keyword>
<dbReference type="Proteomes" id="UP001219525">
    <property type="component" value="Unassembled WGS sequence"/>
</dbReference>
<organism evidence="3 4">
    <name type="scientific">Mycena pura</name>
    <dbReference type="NCBI Taxonomy" id="153505"/>
    <lineage>
        <taxon>Eukaryota</taxon>
        <taxon>Fungi</taxon>
        <taxon>Dikarya</taxon>
        <taxon>Basidiomycota</taxon>
        <taxon>Agaricomycotina</taxon>
        <taxon>Agaricomycetes</taxon>
        <taxon>Agaricomycetidae</taxon>
        <taxon>Agaricales</taxon>
        <taxon>Marasmiineae</taxon>
        <taxon>Mycenaceae</taxon>
        <taxon>Mycena</taxon>
    </lineage>
</organism>
<accession>A0AAD6UQU7</accession>
<proteinExistence type="predicted"/>
<dbReference type="EMBL" id="JARJCW010000159">
    <property type="protein sequence ID" value="KAJ7190038.1"/>
    <property type="molecule type" value="Genomic_DNA"/>
</dbReference>
<comment type="caution">
    <text evidence="3">The sequence shown here is derived from an EMBL/GenBank/DDBJ whole genome shotgun (WGS) entry which is preliminary data.</text>
</comment>
<dbReference type="AlphaFoldDB" id="A0AAD6UQU7"/>
<sequence>MNTETMQSNPSSIEIRGQLKCQLPAARSGSGESARHSGTGPEAGPGAAGLPNSGFAAAYSVYNAAVSGAGGVRNLLSEQAESPHAQEVMDEHTTKLRVDDHCVVLVFWWVMVPLRVYLWYWVDSILSVLTGTSAYCFGVNKAQFSS</sequence>
<keyword evidence="2" id="KW-1133">Transmembrane helix</keyword>
<evidence type="ECO:0000313" key="3">
    <source>
        <dbReference type="EMBL" id="KAJ7190038.1"/>
    </source>
</evidence>
<gene>
    <name evidence="3" type="ORF">GGX14DRAFT_408351</name>
</gene>
<feature type="transmembrane region" description="Helical" evidence="2">
    <location>
        <begin position="102"/>
        <end position="122"/>
    </location>
</feature>